<sequence>MKITDILNRKAKPFATFELVPPLKGSDINKLYKAIDPLMEFKPPFINITFHRNEIEFRQKENGTFEKITVTKRPGSVAIAAAIMKRYQLEVVPHLICGGASKYTLENDLIDLNFLDITNVMALRGDAIPGQKYFIPEVDGHKYSCDLVSQIHNMNQGKYLDETLTNAIATNFCIGVAGYPEKHYEAPNPETDIMNLKRKVDAGADYIVTQMFFDNNRFFHFVDKCRTAGITVPIIPGLKPISTHTHIEMLPRTFSIDLPEELMKEVRKCKNDQEIYQVGIEWCITQSKDLLAHGAPAIHYYTMGKADNIRTILKQTF</sequence>
<evidence type="ECO:0000256" key="11">
    <source>
        <dbReference type="ARBA" id="ARBA00048628"/>
    </source>
</evidence>
<evidence type="ECO:0000256" key="3">
    <source>
        <dbReference type="ARBA" id="ARBA00006743"/>
    </source>
</evidence>
<dbReference type="RefSeq" id="WP_009136822.1">
    <property type="nucleotide sequence ID" value="NZ_JH594596.1"/>
</dbReference>
<evidence type="ECO:0000256" key="4">
    <source>
        <dbReference type="ARBA" id="ARBA00022605"/>
    </source>
</evidence>
<dbReference type="Proteomes" id="UP000004892">
    <property type="component" value="Unassembled WGS sequence"/>
</dbReference>
<evidence type="ECO:0000256" key="2">
    <source>
        <dbReference type="ARBA" id="ARBA00004777"/>
    </source>
</evidence>
<comment type="catalytic activity">
    <reaction evidence="11">
        <text>(6S)-5-methyl-5,6,7,8-tetrahydrofolate + NAD(+) = (6R)-5,10-methylene-5,6,7,8-tetrahydrofolate + NADH + H(+)</text>
        <dbReference type="Rhea" id="RHEA:19821"/>
        <dbReference type="ChEBI" id="CHEBI:15378"/>
        <dbReference type="ChEBI" id="CHEBI:15636"/>
        <dbReference type="ChEBI" id="CHEBI:18608"/>
        <dbReference type="ChEBI" id="CHEBI:57540"/>
        <dbReference type="ChEBI" id="CHEBI:57945"/>
        <dbReference type="EC" id="1.5.1.54"/>
    </reaction>
    <physiologicalReaction direction="right-to-left" evidence="11">
        <dbReference type="Rhea" id="RHEA:19823"/>
    </physiologicalReaction>
</comment>
<keyword evidence="5 12" id="KW-0285">Flavoprotein</keyword>
<evidence type="ECO:0000256" key="5">
    <source>
        <dbReference type="ARBA" id="ARBA00022630"/>
    </source>
</evidence>
<dbReference type="PANTHER" id="PTHR45754:SF3">
    <property type="entry name" value="METHYLENETETRAHYDROFOLATE REDUCTASE (NADPH)"/>
    <property type="match status" value="1"/>
</dbReference>
<keyword evidence="8" id="KW-0520">NAD</keyword>
<evidence type="ECO:0000256" key="12">
    <source>
        <dbReference type="RuleBase" id="RU003862"/>
    </source>
</evidence>
<dbReference type="FunFam" id="3.20.20.220:FF:000015">
    <property type="entry name" value="Methylenetetrahydrofolate reductase"/>
    <property type="match status" value="1"/>
</dbReference>
<evidence type="ECO:0000256" key="6">
    <source>
        <dbReference type="ARBA" id="ARBA00022827"/>
    </source>
</evidence>
<accession>H1DHD8</accession>
<dbReference type="HOGENOM" id="CLU_025841_0_2_10"/>
<evidence type="ECO:0000256" key="7">
    <source>
        <dbReference type="ARBA" id="ARBA00023002"/>
    </source>
</evidence>
<dbReference type="GO" id="GO:0071949">
    <property type="term" value="F:FAD binding"/>
    <property type="evidence" value="ECO:0007669"/>
    <property type="project" value="TreeGrafter"/>
</dbReference>
<comment type="pathway">
    <text evidence="10">Amino-acid biosynthesis; L-methionine biosynthesis via de novo pathway.</text>
</comment>
<evidence type="ECO:0000313" key="14">
    <source>
        <dbReference type="Proteomes" id="UP000004892"/>
    </source>
</evidence>
<dbReference type="eggNOG" id="COG0685">
    <property type="taxonomic scope" value="Bacteria"/>
</dbReference>
<protein>
    <recommendedName>
        <fullName evidence="12">Methylenetetrahydrofolate reductase</fullName>
        <ecNumber evidence="12">1.5.1.54</ecNumber>
    </recommendedName>
</protein>
<evidence type="ECO:0000256" key="8">
    <source>
        <dbReference type="ARBA" id="ARBA00023027"/>
    </source>
</evidence>
<keyword evidence="14" id="KW-1185">Reference proteome</keyword>
<comment type="caution">
    <text evidence="13">The sequence shown here is derived from an EMBL/GenBank/DDBJ whole genome shotgun (WGS) entry which is preliminary data.</text>
</comment>
<dbReference type="STRING" id="742817.HMPREF9449_01674"/>
<dbReference type="GO" id="GO:0009086">
    <property type="term" value="P:methionine biosynthetic process"/>
    <property type="evidence" value="ECO:0007669"/>
    <property type="project" value="UniProtKB-KW"/>
</dbReference>
<keyword evidence="6 12" id="KW-0274">FAD</keyword>
<reference evidence="13 14" key="1">
    <citation type="submission" date="2012-01" db="EMBL/GenBank/DDBJ databases">
        <title>The Genome Sequence of Odoribacter laneus YIT 12061.</title>
        <authorList>
            <consortium name="The Broad Institute Genome Sequencing Platform"/>
            <person name="Earl A."/>
            <person name="Ward D."/>
            <person name="Feldgarden M."/>
            <person name="Gevers D."/>
            <person name="Morotomi M."/>
            <person name="Young S.K."/>
            <person name="Zeng Q."/>
            <person name="Gargeya S."/>
            <person name="Fitzgerald M."/>
            <person name="Haas B."/>
            <person name="Abouelleil A."/>
            <person name="Alvarado L."/>
            <person name="Arachchi H.M."/>
            <person name="Berlin A."/>
            <person name="Chapman S.B."/>
            <person name="Gearin G."/>
            <person name="Goldberg J."/>
            <person name="Griggs A."/>
            <person name="Gujja S."/>
            <person name="Hansen M."/>
            <person name="Heiman D."/>
            <person name="Howarth C."/>
            <person name="Larimer J."/>
            <person name="Lui A."/>
            <person name="MacDonald P.J.P."/>
            <person name="McCowen C."/>
            <person name="Montmayeur A."/>
            <person name="Murphy C."/>
            <person name="Neiman D."/>
            <person name="Pearson M."/>
            <person name="Priest M."/>
            <person name="Roberts A."/>
            <person name="Saif S."/>
            <person name="Shea T."/>
            <person name="Sisk P."/>
            <person name="Stolte C."/>
            <person name="Sykes S."/>
            <person name="Wortman J."/>
            <person name="Nusbaum C."/>
            <person name="Birren B."/>
        </authorList>
    </citation>
    <scope>NUCLEOTIDE SEQUENCE [LARGE SCALE GENOMIC DNA]</scope>
    <source>
        <strain evidence="13 14">YIT 12061</strain>
    </source>
</reference>
<comment type="similarity">
    <text evidence="3 12">Belongs to the methylenetetrahydrofolate reductase family.</text>
</comment>
<proteinExistence type="inferred from homology"/>
<keyword evidence="9" id="KW-0486">Methionine biosynthesis</keyword>
<dbReference type="InterPro" id="IPR003171">
    <property type="entry name" value="Mehydrof_redctse-like"/>
</dbReference>
<dbReference type="Pfam" id="PF02219">
    <property type="entry name" value="MTHFR"/>
    <property type="match status" value="1"/>
</dbReference>
<comment type="pathway">
    <text evidence="2 12">One-carbon metabolism; tetrahydrofolate interconversion.</text>
</comment>
<dbReference type="GO" id="GO:0005829">
    <property type="term" value="C:cytosol"/>
    <property type="evidence" value="ECO:0007669"/>
    <property type="project" value="InterPro"/>
</dbReference>
<dbReference type="GO" id="GO:0035999">
    <property type="term" value="P:tetrahydrofolate interconversion"/>
    <property type="evidence" value="ECO:0007669"/>
    <property type="project" value="UniProtKB-UniPathway"/>
</dbReference>
<evidence type="ECO:0000256" key="10">
    <source>
        <dbReference type="ARBA" id="ARBA00034478"/>
    </source>
</evidence>
<dbReference type="SUPFAM" id="SSF51730">
    <property type="entry name" value="FAD-linked oxidoreductase"/>
    <property type="match status" value="1"/>
</dbReference>
<organism evidence="13 14">
    <name type="scientific">Odoribacter laneus YIT 12061</name>
    <dbReference type="NCBI Taxonomy" id="742817"/>
    <lineage>
        <taxon>Bacteria</taxon>
        <taxon>Pseudomonadati</taxon>
        <taxon>Bacteroidota</taxon>
        <taxon>Bacteroidia</taxon>
        <taxon>Bacteroidales</taxon>
        <taxon>Odoribacteraceae</taxon>
        <taxon>Odoribacter</taxon>
    </lineage>
</organism>
<dbReference type="InterPro" id="IPR004620">
    <property type="entry name" value="MTHF_reductase_bac"/>
</dbReference>
<dbReference type="PATRIC" id="fig|742817.3.peg.1789"/>
<keyword evidence="7 12" id="KW-0560">Oxidoreductase</keyword>
<dbReference type="InterPro" id="IPR029041">
    <property type="entry name" value="FAD-linked_oxidoreductase-like"/>
</dbReference>
<evidence type="ECO:0000256" key="9">
    <source>
        <dbReference type="ARBA" id="ARBA00023167"/>
    </source>
</evidence>
<dbReference type="UniPathway" id="UPA00193"/>
<dbReference type="GO" id="GO:0106312">
    <property type="term" value="F:methylenetetrahydrofolate reductase (NADH) activity"/>
    <property type="evidence" value="ECO:0007669"/>
    <property type="project" value="UniProtKB-EC"/>
</dbReference>
<dbReference type="Gene3D" id="3.20.20.220">
    <property type="match status" value="1"/>
</dbReference>
<comment type="cofactor">
    <cofactor evidence="1 12">
        <name>FAD</name>
        <dbReference type="ChEBI" id="CHEBI:57692"/>
    </cofactor>
</comment>
<dbReference type="NCBIfam" id="TIGR00676">
    <property type="entry name" value="fadh2"/>
    <property type="match status" value="1"/>
</dbReference>
<dbReference type="EC" id="1.5.1.54" evidence="12"/>
<dbReference type="AlphaFoldDB" id="H1DHD8"/>
<evidence type="ECO:0000313" key="13">
    <source>
        <dbReference type="EMBL" id="EHP47821.1"/>
    </source>
</evidence>
<keyword evidence="4" id="KW-0028">Amino-acid biosynthesis</keyword>
<name>H1DHD8_9BACT</name>
<evidence type="ECO:0000256" key="1">
    <source>
        <dbReference type="ARBA" id="ARBA00001974"/>
    </source>
</evidence>
<dbReference type="EMBL" id="ADMC01000022">
    <property type="protein sequence ID" value="EHP47821.1"/>
    <property type="molecule type" value="Genomic_DNA"/>
</dbReference>
<dbReference type="GeneID" id="98069237"/>
<gene>
    <name evidence="13" type="ORF">HMPREF9449_01674</name>
</gene>
<dbReference type="PANTHER" id="PTHR45754">
    <property type="entry name" value="METHYLENETETRAHYDROFOLATE REDUCTASE"/>
    <property type="match status" value="1"/>
</dbReference>
<dbReference type="CDD" id="cd00537">
    <property type="entry name" value="MTHFR"/>
    <property type="match status" value="1"/>
</dbReference>